<dbReference type="PANTHER" id="PTHR35147">
    <property type="entry name" value="CHEMORECEPTOR GLUTAMINE DEAMIDASE CHED-RELATED"/>
    <property type="match status" value="1"/>
</dbReference>
<protein>
    <recommendedName>
        <fullName evidence="3">Chemoreceptor glutamine deamidase CheD</fullName>
        <ecNumber evidence="3">3.5.1.44</ecNumber>
    </recommendedName>
</protein>
<dbReference type="EMBL" id="CP012600">
    <property type="protein sequence ID" value="ALC81077.1"/>
    <property type="molecule type" value="Genomic_DNA"/>
</dbReference>
<dbReference type="EC" id="3.5.1.44" evidence="3"/>
<dbReference type="GO" id="GO:0050568">
    <property type="term" value="F:protein-glutamine glutaminase activity"/>
    <property type="evidence" value="ECO:0007669"/>
    <property type="project" value="UniProtKB-UniRule"/>
</dbReference>
<keyword evidence="2 3" id="KW-0378">Hydrolase</keyword>
<sequence>MSIVEPEIVTVGISDLKIAAKPNRLRTSGLGSCIGLVIYDSVNKTAGMVHIMLPDSSFSKTSELNKAKYADTAVQYLVEMLESAGCEKSSLLAKMAGGSEMFKFSYQPEIMRIGPRNVEAVKNNLSLLNIPIVSSDTGGTNGRTIEFDMDTENLTIRTVTQGVKVI</sequence>
<evidence type="ECO:0000256" key="1">
    <source>
        <dbReference type="ARBA" id="ARBA00022500"/>
    </source>
</evidence>
<dbReference type="Pfam" id="PF03975">
    <property type="entry name" value="CheD"/>
    <property type="match status" value="1"/>
</dbReference>
<keyword evidence="5" id="KW-1185">Reference proteome</keyword>
<comment type="similarity">
    <text evidence="3">Belongs to the CheD family.</text>
</comment>
<name>A0A0M5JLE0_9BACI</name>
<dbReference type="OrthoDB" id="9807202at2"/>
<dbReference type="InterPro" id="IPR038592">
    <property type="entry name" value="CheD-like_sf"/>
</dbReference>
<dbReference type="InterPro" id="IPR005659">
    <property type="entry name" value="Chemorcpt_Glu_NH3ase_CheD"/>
</dbReference>
<dbReference type="CDD" id="cd16352">
    <property type="entry name" value="CheD"/>
    <property type="match status" value="1"/>
</dbReference>
<organism evidence="4 5">
    <name type="scientific">Bacillus gobiensis</name>
    <dbReference type="NCBI Taxonomy" id="1441095"/>
    <lineage>
        <taxon>Bacteria</taxon>
        <taxon>Bacillati</taxon>
        <taxon>Bacillota</taxon>
        <taxon>Bacilli</taxon>
        <taxon>Bacillales</taxon>
        <taxon>Bacillaceae</taxon>
        <taxon>Bacillus</taxon>
    </lineage>
</organism>
<evidence type="ECO:0000256" key="2">
    <source>
        <dbReference type="ARBA" id="ARBA00022801"/>
    </source>
</evidence>
<comment type="catalytic activity">
    <reaction evidence="3">
        <text>L-glutaminyl-[protein] + H2O = L-glutamyl-[protein] + NH4(+)</text>
        <dbReference type="Rhea" id="RHEA:16441"/>
        <dbReference type="Rhea" id="RHEA-COMP:10207"/>
        <dbReference type="Rhea" id="RHEA-COMP:10208"/>
        <dbReference type="ChEBI" id="CHEBI:15377"/>
        <dbReference type="ChEBI" id="CHEBI:28938"/>
        <dbReference type="ChEBI" id="CHEBI:29973"/>
        <dbReference type="ChEBI" id="CHEBI:30011"/>
        <dbReference type="EC" id="3.5.1.44"/>
    </reaction>
</comment>
<dbReference type="InterPro" id="IPR011324">
    <property type="entry name" value="Cytotoxic_necrot_fac-like_cat"/>
</dbReference>
<dbReference type="RefSeq" id="WP_053602828.1">
    <property type="nucleotide sequence ID" value="NZ_CP012600.1"/>
</dbReference>
<evidence type="ECO:0000256" key="3">
    <source>
        <dbReference type="HAMAP-Rule" id="MF_01440"/>
    </source>
</evidence>
<evidence type="ECO:0000313" key="5">
    <source>
        <dbReference type="Proteomes" id="UP000067625"/>
    </source>
</evidence>
<evidence type="ECO:0000313" key="4">
    <source>
        <dbReference type="EMBL" id="ALC81077.1"/>
    </source>
</evidence>
<dbReference type="GO" id="GO:0006935">
    <property type="term" value="P:chemotaxis"/>
    <property type="evidence" value="ECO:0007669"/>
    <property type="project" value="UniProtKB-UniRule"/>
</dbReference>
<comment type="subunit">
    <text evidence="3">Forms a complex with CheC.</text>
</comment>
<dbReference type="SUPFAM" id="SSF64438">
    <property type="entry name" value="CNF1/YfiH-like putative cysteine hydrolases"/>
    <property type="match status" value="1"/>
</dbReference>
<reference evidence="5" key="1">
    <citation type="submission" date="2015-08" db="EMBL/GenBank/DDBJ databases">
        <title>Genome sequencing project for genomic taxonomy and phylogenomics of Bacillus-like bacteria.</title>
        <authorList>
            <person name="Liu B."/>
            <person name="Wang J."/>
            <person name="Zhu Y."/>
            <person name="Liu G."/>
            <person name="Chen Q."/>
            <person name="Chen Z."/>
            <person name="Lan J."/>
            <person name="Che J."/>
            <person name="Ge C."/>
            <person name="Shi H."/>
            <person name="Pan Z."/>
            <person name="Liu X."/>
        </authorList>
    </citation>
    <scope>NUCLEOTIDE SEQUENCE [LARGE SCALE GENOMIC DNA]</scope>
    <source>
        <strain evidence="5">FJAT-4402</strain>
    </source>
</reference>
<dbReference type="PATRIC" id="fig|1441095.3.peg.1159"/>
<dbReference type="PANTHER" id="PTHR35147:SF1">
    <property type="entry name" value="CHEMORECEPTOR GLUTAMINE DEAMIDASE CHED-RELATED"/>
    <property type="match status" value="1"/>
</dbReference>
<proteinExistence type="inferred from homology"/>
<reference evidence="4 5" key="2">
    <citation type="journal article" date="2016" name="Int. J. Syst. Evol. Microbiol.">
        <title>Bacillus gobiensis sp. nov., isolated from a soil sample.</title>
        <authorList>
            <person name="Liu B."/>
            <person name="Liu G.H."/>
            <person name="Cetin S."/>
            <person name="Schumann P."/>
            <person name="Pan Z.Z."/>
            <person name="Chen Q.Q."/>
        </authorList>
    </citation>
    <scope>NUCLEOTIDE SEQUENCE [LARGE SCALE GENOMIC DNA]</scope>
    <source>
        <strain evidence="4 5">FJAT-4402</strain>
    </source>
</reference>
<accession>A0A0M5JLE0</accession>
<dbReference type="STRING" id="1441095.AM592_05325"/>
<dbReference type="HAMAP" id="MF_01440">
    <property type="entry name" value="CheD"/>
    <property type="match status" value="1"/>
</dbReference>
<gene>
    <name evidence="3" type="primary">cheD</name>
    <name evidence="4" type="ORF">AM592_05325</name>
</gene>
<comment type="function">
    <text evidence="3">Deamidates glutamine residues to glutamate on methyl-accepting chemotaxis receptors (MCPs). CheD-mediated MCP deamidation is required for productive communication of the conformational signals of the chemoreceptors to the cheA kinase.</text>
</comment>
<dbReference type="Proteomes" id="UP000067625">
    <property type="component" value="Chromosome"/>
</dbReference>
<keyword evidence="1 3" id="KW-0145">Chemotaxis</keyword>
<dbReference type="AlphaFoldDB" id="A0A0M5JLE0"/>
<dbReference type="Gene3D" id="3.30.1330.200">
    <property type="match status" value="1"/>
</dbReference>